<keyword evidence="2" id="KW-1185">Reference proteome</keyword>
<name>A0A0C9M7B4_9FUNG</name>
<evidence type="ECO:0000313" key="2">
    <source>
        <dbReference type="Proteomes" id="UP000053815"/>
    </source>
</evidence>
<accession>A0A0C9M7B4</accession>
<reference evidence="1" key="1">
    <citation type="submission" date="2014-09" db="EMBL/GenBank/DDBJ databases">
        <title>Draft genome sequence of an oleaginous Mucoromycotina fungus Mucor ambiguus NBRC6742.</title>
        <authorList>
            <person name="Takeda I."/>
            <person name="Yamane N."/>
            <person name="Morita T."/>
            <person name="Tamano K."/>
            <person name="Machida M."/>
            <person name="Baker S."/>
            <person name="Koike H."/>
        </authorList>
    </citation>
    <scope>NUCLEOTIDE SEQUENCE</scope>
    <source>
        <strain evidence="1">NBRC 6742</strain>
    </source>
</reference>
<proteinExistence type="predicted"/>
<dbReference type="AlphaFoldDB" id="A0A0C9M7B4"/>
<dbReference type="EMBL" id="DF836396">
    <property type="protein sequence ID" value="GAN05976.1"/>
    <property type="molecule type" value="Genomic_DNA"/>
</dbReference>
<dbReference type="OrthoDB" id="2290243at2759"/>
<organism evidence="1">
    <name type="scientific">Mucor ambiguus</name>
    <dbReference type="NCBI Taxonomy" id="91626"/>
    <lineage>
        <taxon>Eukaryota</taxon>
        <taxon>Fungi</taxon>
        <taxon>Fungi incertae sedis</taxon>
        <taxon>Mucoromycota</taxon>
        <taxon>Mucoromycotina</taxon>
        <taxon>Mucoromycetes</taxon>
        <taxon>Mucorales</taxon>
        <taxon>Mucorineae</taxon>
        <taxon>Mucoraceae</taxon>
        <taxon>Mucor</taxon>
    </lineage>
</organism>
<gene>
    <name evidence="1" type="ORF">MAM1_0107c05452</name>
</gene>
<protein>
    <submittedName>
        <fullName evidence="1">Uncharacterized protein</fullName>
    </submittedName>
</protein>
<sequence>MEYLFCVESMPDKTTQSLFKEYLDAYSKEQNQQTEKEKHFILIVQQYTRQLGRELLRNEKTMFDRCQFLFCVPLGWTCSKYEEALRALFMETGWITQNDPKNRLIFSSVIEGVCQILIERGITSFERERKYLFLHFDVNVFRLLIFQMQSAKELIAVSKKLAASDFYLIPTELCDSVSISTAELRVLAYNGVKGVIMRHNKIQSKRFYKKRSFKFKNSNKKTTRKQHSNINAEAQPLFSETNLRKTT</sequence>
<evidence type="ECO:0000313" key="1">
    <source>
        <dbReference type="EMBL" id="GAN05976.1"/>
    </source>
</evidence>
<dbReference type="Proteomes" id="UP000053815">
    <property type="component" value="Unassembled WGS sequence"/>
</dbReference>